<keyword evidence="3" id="KW-1185">Reference proteome</keyword>
<dbReference type="Proteomes" id="UP000008021">
    <property type="component" value="Chromosome 8"/>
</dbReference>
<reference evidence="2" key="1">
    <citation type="submission" date="2015-04" db="UniProtKB">
        <authorList>
            <consortium name="EnsemblPlants"/>
        </authorList>
    </citation>
    <scope>IDENTIFICATION</scope>
</reference>
<sequence>MASGFTCHCRWGQARQANMYICGALTDVDSPLAFRARSSSWLKRQRVLGDDLLRLLSPAALVRATLADKSFRARRHTPSVFLSVAFASGLVPPRWRLGLRLVGAPPAPQPRRREEARRCRPRTPPTPAPSPSSHSRAAAHHELRLPPPRAAKGKKRAAAAGFEGTGSPPPPTARASSAAGHPSTCTRERERARARGWEKLG</sequence>
<organism evidence="2">
    <name type="scientific">Oryza meridionalis</name>
    <dbReference type="NCBI Taxonomy" id="40149"/>
    <lineage>
        <taxon>Eukaryota</taxon>
        <taxon>Viridiplantae</taxon>
        <taxon>Streptophyta</taxon>
        <taxon>Embryophyta</taxon>
        <taxon>Tracheophyta</taxon>
        <taxon>Spermatophyta</taxon>
        <taxon>Magnoliopsida</taxon>
        <taxon>Liliopsida</taxon>
        <taxon>Poales</taxon>
        <taxon>Poaceae</taxon>
        <taxon>BOP clade</taxon>
        <taxon>Oryzoideae</taxon>
        <taxon>Oryzeae</taxon>
        <taxon>Oryzinae</taxon>
        <taxon>Oryza</taxon>
    </lineage>
</organism>
<feature type="region of interest" description="Disordered" evidence="1">
    <location>
        <begin position="101"/>
        <end position="201"/>
    </location>
</feature>
<dbReference type="EnsemblPlants" id="OMERI08G18460.1">
    <property type="protein sequence ID" value="OMERI08G18460.1"/>
    <property type="gene ID" value="OMERI08G18460"/>
</dbReference>
<evidence type="ECO:0000313" key="3">
    <source>
        <dbReference type="Proteomes" id="UP000008021"/>
    </source>
</evidence>
<accession>A0A0E0EP21</accession>
<reference evidence="2" key="2">
    <citation type="submission" date="2018-05" db="EMBL/GenBank/DDBJ databases">
        <title>OmerRS3 (Oryza meridionalis Reference Sequence Version 3).</title>
        <authorList>
            <person name="Zhang J."/>
            <person name="Kudrna D."/>
            <person name="Lee S."/>
            <person name="Talag J."/>
            <person name="Welchert J."/>
            <person name="Wing R.A."/>
        </authorList>
    </citation>
    <scope>NUCLEOTIDE SEQUENCE [LARGE SCALE GENOMIC DNA]</scope>
    <source>
        <strain evidence="2">cv. OR44</strain>
    </source>
</reference>
<name>A0A0E0EP21_9ORYZ</name>
<evidence type="ECO:0000256" key="1">
    <source>
        <dbReference type="SAM" id="MobiDB-lite"/>
    </source>
</evidence>
<proteinExistence type="predicted"/>
<evidence type="ECO:0000313" key="2">
    <source>
        <dbReference type="EnsemblPlants" id="OMERI08G18460.1"/>
    </source>
</evidence>
<dbReference type="HOGENOM" id="CLU_1362335_0_0_1"/>
<dbReference type="Gramene" id="OMERI08G18460.1">
    <property type="protein sequence ID" value="OMERI08G18460.1"/>
    <property type="gene ID" value="OMERI08G18460"/>
</dbReference>
<dbReference type="AlphaFoldDB" id="A0A0E0EP21"/>
<feature type="compositionally biased region" description="Basic and acidic residues" evidence="1">
    <location>
        <begin position="186"/>
        <end position="201"/>
    </location>
</feature>
<protein>
    <submittedName>
        <fullName evidence="2">Uncharacterized protein</fullName>
    </submittedName>
</protein>